<evidence type="ECO:0008006" key="2">
    <source>
        <dbReference type="Google" id="ProtNLM"/>
    </source>
</evidence>
<proteinExistence type="predicted"/>
<dbReference type="Gene3D" id="3.40.50.300">
    <property type="entry name" value="P-loop containing nucleotide triphosphate hydrolases"/>
    <property type="match status" value="1"/>
</dbReference>
<name>A0A382YW51_9ZZZZ</name>
<organism evidence="1">
    <name type="scientific">marine metagenome</name>
    <dbReference type="NCBI Taxonomy" id="408172"/>
    <lineage>
        <taxon>unclassified sequences</taxon>
        <taxon>metagenomes</taxon>
        <taxon>ecological metagenomes</taxon>
    </lineage>
</organism>
<protein>
    <recommendedName>
        <fullName evidence="2">ABC transporter ATP-binding protein</fullName>
    </recommendedName>
</protein>
<evidence type="ECO:0000313" key="1">
    <source>
        <dbReference type="EMBL" id="SVD86768.1"/>
    </source>
</evidence>
<dbReference type="EMBL" id="UINC01178552">
    <property type="protein sequence ID" value="SVD86768.1"/>
    <property type="molecule type" value="Genomic_DNA"/>
</dbReference>
<dbReference type="InterPro" id="IPR027417">
    <property type="entry name" value="P-loop_NTPase"/>
</dbReference>
<dbReference type="AlphaFoldDB" id="A0A382YW51"/>
<feature type="non-terminal residue" evidence="1">
    <location>
        <position position="1"/>
    </location>
</feature>
<accession>A0A382YW51</accession>
<sequence>IRTERLVMDSVREDDPNLTIVIVAHRHQSVGTCDTVIEVGNGKVIGEGTYEALLQESATFRRLTEDRTSN</sequence>
<dbReference type="SUPFAM" id="SSF52540">
    <property type="entry name" value="P-loop containing nucleoside triphosphate hydrolases"/>
    <property type="match status" value="1"/>
</dbReference>
<reference evidence="1" key="1">
    <citation type="submission" date="2018-05" db="EMBL/GenBank/DDBJ databases">
        <authorList>
            <person name="Lanie J.A."/>
            <person name="Ng W.-L."/>
            <person name="Kazmierczak K.M."/>
            <person name="Andrzejewski T.M."/>
            <person name="Davidsen T.M."/>
            <person name="Wayne K.J."/>
            <person name="Tettelin H."/>
            <person name="Glass J.I."/>
            <person name="Rusch D."/>
            <person name="Podicherti R."/>
            <person name="Tsui H.-C.T."/>
            <person name="Winkler M.E."/>
        </authorList>
    </citation>
    <scope>NUCLEOTIDE SEQUENCE</scope>
</reference>
<gene>
    <name evidence="1" type="ORF">METZ01_LOCUS439622</name>
</gene>